<dbReference type="InterPro" id="IPR032675">
    <property type="entry name" value="LRR_dom_sf"/>
</dbReference>
<protein>
    <recommendedName>
        <fullName evidence="1">FBD domain-containing protein</fullName>
    </recommendedName>
</protein>
<reference evidence="3" key="1">
    <citation type="journal article" date="2019" name="Gigascience">
        <title>De novo genome assembly of the endangered Acer yangbiense, a plant species with extremely small populations endemic to Yunnan Province, China.</title>
        <authorList>
            <person name="Yang J."/>
            <person name="Wariss H.M."/>
            <person name="Tao L."/>
            <person name="Zhang R."/>
            <person name="Yun Q."/>
            <person name="Hollingsworth P."/>
            <person name="Dao Z."/>
            <person name="Luo G."/>
            <person name="Guo H."/>
            <person name="Ma Y."/>
            <person name="Sun W."/>
        </authorList>
    </citation>
    <scope>NUCLEOTIDE SEQUENCE [LARGE SCALE GENOMIC DNA]</scope>
    <source>
        <strain evidence="3">cv. br00</strain>
    </source>
</reference>
<sequence length="262" mass="29883">MQVEKIAFDFSCFPESRGRYNFPCHILPIGKGSHLKHLCLAACKLRLSPNLTSQFNPLRTLDLDNVPLDQSDLDDHLRLVVLKSINLEIFEFHGLPRKLTFSDVPQLKKAVVWSLIIYQGTSTVCNGLAKDLPQLQFLSLLVKDEVPPLPAATPKFNSLKQLDLLILPFIDSDRVTLGVGCKGRGGRERREHSRHTYLHLREVRMEGFRERLNEMELAIYLLKNAIALERMVVVVSDGTERQRVNNLLQKEKSNSTTEFIIL</sequence>
<dbReference type="InterPro" id="IPR053772">
    <property type="entry name" value="At1g61320/At1g61330-like"/>
</dbReference>
<evidence type="ECO:0000313" key="3">
    <source>
        <dbReference type="Proteomes" id="UP000326939"/>
    </source>
</evidence>
<dbReference type="PANTHER" id="PTHR34145:SF28">
    <property type="entry name" value="F-BOX DOMAIN-CONTAINING PROTEIN"/>
    <property type="match status" value="1"/>
</dbReference>
<evidence type="ECO:0000313" key="2">
    <source>
        <dbReference type="EMBL" id="KAB5519944.1"/>
    </source>
</evidence>
<organism evidence="2 3">
    <name type="scientific">Salix brachista</name>
    <dbReference type="NCBI Taxonomy" id="2182728"/>
    <lineage>
        <taxon>Eukaryota</taxon>
        <taxon>Viridiplantae</taxon>
        <taxon>Streptophyta</taxon>
        <taxon>Embryophyta</taxon>
        <taxon>Tracheophyta</taxon>
        <taxon>Spermatophyta</taxon>
        <taxon>Magnoliopsida</taxon>
        <taxon>eudicotyledons</taxon>
        <taxon>Gunneridae</taxon>
        <taxon>Pentapetalae</taxon>
        <taxon>rosids</taxon>
        <taxon>fabids</taxon>
        <taxon>Malpighiales</taxon>
        <taxon>Salicaceae</taxon>
        <taxon>Saliceae</taxon>
        <taxon>Salix</taxon>
    </lineage>
</organism>
<accession>A0A5N5JPR8</accession>
<dbReference type="Pfam" id="PF08387">
    <property type="entry name" value="FBD"/>
    <property type="match status" value="1"/>
</dbReference>
<dbReference type="AlphaFoldDB" id="A0A5N5JPR8"/>
<dbReference type="EMBL" id="VDCV01000016">
    <property type="protein sequence ID" value="KAB5519944.1"/>
    <property type="molecule type" value="Genomic_DNA"/>
</dbReference>
<dbReference type="SUPFAM" id="SSF52047">
    <property type="entry name" value="RNI-like"/>
    <property type="match status" value="1"/>
</dbReference>
<dbReference type="InterPro" id="IPR006566">
    <property type="entry name" value="FBD"/>
</dbReference>
<name>A0A5N5JPR8_9ROSI</name>
<proteinExistence type="predicted"/>
<gene>
    <name evidence="2" type="ORF">DKX38_024263</name>
</gene>
<dbReference type="Gene3D" id="3.80.10.10">
    <property type="entry name" value="Ribonuclease Inhibitor"/>
    <property type="match status" value="1"/>
</dbReference>
<evidence type="ECO:0000259" key="1">
    <source>
        <dbReference type="Pfam" id="PF08387"/>
    </source>
</evidence>
<dbReference type="Proteomes" id="UP000326939">
    <property type="component" value="Chromosome 16"/>
</dbReference>
<dbReference type="PANTHER" id="PTHR34145">
    <property type="entry name" value="OS02G0105600 PROTEIN"/>
    <property type="match status" value="1"/>
</dbReference>
<keyword evidence="3" id="KW-1185">Reference proteome</keyword>
<comment type="caution">
    <text evidence="2">The sequence shown here is derived from an EMBL/GenBank/DDBJ whole genome shotgun (WGS) entry which is preliminary data.</text>
</comment>
<feature type="domain" description="FBD" evidence="1">
    <location>
        <begin position="199"/>
        <end position="232"/>
    </location>
</feature>